<comment type="similarity">
    <text evidence="2">Belongs to the glycosyltransferase 31 family. Beta3-Gal-T subfamily.</text>
</comment>
<reference evidence="8" key="1">
    <citation type="submission" date="2023-06" db="EMBL/GenBank/DDBJ databases">
        <title>Survivors Of The Sea: Transcriptome response of Skeletonema marinoi to long-term dormancy.</title>
        <authorList>
            <person name="Pinder M.I.M."/>
            <person name="Kourtchenko O."/>
            <person name="Robertson E.K."/>
            <person name="Larsson T."/>
            <person name="Maumus F."/>
            <person name="Osuna-Cruz C.M."/>
            <person name="Vancaester E."/>
            <person name="Stenow R."/>
            <person name="Vandepoele K."/>
            <person name="Ploug H."/>
            <person name="Bruchert V."/>
            <person name="Godhe A."/>
            <person name="Topel M."/>
        </authorList>
    </citation>
    <scope>NUCLEOTIDE SEQUENCE</scope>
    <source>
        <strain evidence="8">R05AC</strain>
    </source>
</reference>
<dbReference type="EMBL" id="JATAAI010000001">
    <property type="protein sequence ID" value="KAK1748638.1"/>
    <property type="molecule type" value="Genomic_DNA"/>
</dbReference>
<dbReference type="GO" id="GO:0016263">
    <property type="term" value="F:glycoprotein-N-acetylgalactosamine 3-beta-galactosyltransferase activity"/>
    <property type="evidence" value="ECO:0007669"/>
    <property type="project" value="TreeGrafter"/>
</dbReference>
<keyword evidence="4" id="KW-0735">Signal-anchor</keyword>
<comment type="subcellular location">
    <subcellularLocation>
        <location evidence="1">Membrane</location>
        <topology evidence="1">Single-pass type II membrane protein</topology>
    </subcellularLocation>
</comment>
<sequence>MRHRMPSVVNPEKRPLRLETIAGASQRKKQSQRVWHRLLASVCSFVLFIIVISIPNIEEDQNAVSTSEGVVGPPSFVTVVLPSVVNPEKRPLRLETIAKTWGKASRAVYVVHNANEYPEGAPIEDGHTTFPQVCLVPETIKFDDGVPRLEYVIRAIHNTIDPDFAFFVNDHTFVLPNHLHQFLKLLDCSKDLYVGHALKGEKETAFNSGASGYVLSRTTMSRLIKEWDKPGSRCQAGNVSKWLQGNPGLLTAKCFQEVMGIQLIDTRDKEDSSHKFHAYGLVRTITGNVDQWYLNKHQQLDSIFGIDERYHHMPQKGALCCSKDTISFHYVEAAENIAFWNILQKVKQQPDSISDEQIKKTMRQDWPQRPEIGAYAHPLPASQSPVWNDMIKVIRRISSGVTS</sequence>
<proteinExistence type="inferred from homology"/>
<accession>A0AAD8YMC4</accession>
<dbReference type="Proteomes" id="UP001224775">
    <property type="component" value="Unassembled WGS sequence"/>
</dbReference>
<dbReference type="GO" id="GO:0016020">
    <property type="term" value="C:membrane"/>
    <property type="evidence" value="ECO:0007669"/>
    <property type="project" value="UniProtKB-SubCell"/>
</dbReference>
<evidence type="ECO:0000256" key="7">
    <source>
        <dbReference type="SAM" id="Phobius"/>
    </source>
</evidence>
<keyword evidence="5 7" id="KW-1133">Transmembrane helix</keyword>
<dbReference type="Gene3D" id="3.90.550.50">
    <property type="match status" value="1"/>
</dbReference>
<evidence type="ECO:0000256" key="4">
    <source>
        <dbReference type="ARBA" id="ARBA00022968"/>
    </source>
</evidence>
<evidence type="ECO:0000256" key="1">
    <source>
        <dbReference type="ARBA" id="ARBA00004606"/>
    </source>
</evidence>
<dbReference type="PANTHER" id="PTHR23033:SF14">
    <property type="entry name" value="GLYCOPROTEIN-N-ACETYLGALACTOSAMINE 3-BETA-GALACTOSYLTRANSFERASE 1-RELATED"/>
    <property type="match status" value="1"/>
</dbReference>
<evidence type="ECO:0000256" key="3">
    <source>
        <dbReference type="ARBA" id="ARBA00022692"/>
    </source>
</evidence>
<name>A0AAD8YMC4_9STRA</name>
<keyword evidence="9" id="KW-1185">Reference proteome</keyword>
<keyword evidence="3 7" id="KW-0812">Transmembrane</keyword>
<dbReference type="InterPro" id="IPR026050">
    <property type="entry name" value="C1GALT1/C1GALT1_chp1"/>
</dbReference>
<dbReference type="PANTHER" id="PTHR23033">
    <property type="entry name" value="BETA1,3-GALACTOSYLTRANSFERASE"/>
    <property type="match status" value="1"/>
</dbReference>
<dbReference type="AlphaFoldDB" id="A0AAD8YMC4"/>
<organism evidence="8 9">
    <name type="scientific">Skeletonema marinoi</name>
    <dbReference type="NCBI Taxonomy" id="267567"/>
    <lineage>
        <taxon>Eukaryota</taxon>
        <taxon>Sar</taxon>
        <taxon>Stramenopiles</taxon>
        <taxon>Ochrophyta</taxon>
        <taxon>Bacillariophyta</taxon>
        <taxon>Coscinodiscophyceae</taxon>
        <taxon>Thalassiosirophycidae</taxon>
        <taxon>Thalassiosirales</taxon>
        <taxon>Skeletonemataceae</taxon>
        <taxon>Skeletonema</taxon>
        <taxon>Skeletonema marinoi-dohrnii complex</taxon>
    </lineage>
</organism>
<gene>
    <name evidence="8" type="ORF">QTG54_000577</name>
</gene>
<evidence type="ECO:0000256" key="2">
    <source>
        <dbReference type="ARBA" id="ARBA00006462"/>
    </source>
</evidence>
<feature type="transmembrane region" description="Helical" evidence="7">
    <location>
        <begin position="34"/>
        <end position="54"/>
    </location>
</feature>
<comment type="caution">
    <text evidence="8">The sequence shown here is derived from an EMBL/GenBank/DDBJ whole genome shotgun (WGS) entry which is preliminary data.</text>
</comment>
<evidence type="ECO:0000313" key="8">
    <source>
        <dbReference type="EMBL" id="KAK1748638.1"/>
    </source>
</evidence>
<evidence type="ECO:0000256" key="6">
    <source>
        <dbReference type="ARBA" id="ARBA00023136"/>
    </source>
</evidence>
<evidence type="ECO:0000256" key="5">
    <source>
        <dbReference type="ARBA" id="ARBA00022989"/>
    </source>
</evidence>
<keyword evidence="6 7" id="KW-0472">Membrane</keyword>
<protein>
    <submittedName>
        <fullName evidence="8">Uncharacterized protein</fullName>
    </submittedName>
</protein>
<evidence type="ECO:0000313" key="9">
    <source>
        <dbReference type="Proteomes" id="UP001224775"/>
    </source>
</evidence>